<evidence type="ECO:0000313" key="3">
    <source>
        <dbReference type="Proteomes" id="UP000324222"/>
    </source>
</evidence>
<organism evidence="2 3">
    <name type="scientific">Portunus trituberculatus</name>
    <name type="common">Swimming crab</name>
    <name type="synonym">Neptunus trituberculatus</name>
    <dbReference type="NCBI Taxonomy" id="210409"/>
    <lineage>
        <taxon>Eukaryota</taxon>
        <taxon>Metazoa</taxon>
        <taxon>Ecdysozoa</taxon>
        <taxon>Arthropoda</taxon>
        <taxon>Crustacea</taxon>
        <taxon>Multicrustacea</taxon>
        <taxon>Malacostraca</taxon>
        <taxon>Eumalacostraca</taxon>
        <taxon>Eucarida</taxon>
        <taxon>Decapoda</taxon>
        <taxon>Pleocyemata</taxon>
        <taxon>Brachyura</taxon>
        <taxon>Eubrachyura</taxon>
        <taxon>Portunoidea</taxon>
        <taxon>Portunidae</taxon>
        <taxon>Portuninae</taxon>
        <taxon>Portunus</taxon>
    </lineage>
</organism>
<name>A0A5B7KEF1_PORTR</name>
<feature type="compositionally biased region" description="Basic residues" evidence="1">
    <location>
        <begin position="1"/>
        <end position="11"/>
    </location>
</feature>
<comment type="caution">
    <text evidence="2">The sequence shown here is derived from an EMBL/GenBank/DDBJ whole genome shotgun (WGS) entry which is preliminary data.</text>
</comment>
<feature type="region of interest" description="Disordered" evidence="1">
    <location>
        <begin position="1"/>
        <end position="39"/>
    </location>
</feature>
<proteinExistence type="predicted"/>
<protein>
    <submittedName>
        <fullName evidence="2">Uncharacterized protein</fullName>
    </submittedName>
</protein>
<reference evidence="2 3" key="1">
    <citation type="submission" date="2019-05" db="EMBL/GenBank/DDBJ databases">
        <title>Another draft genome of Portunus trituberculatus and its Hox gene families provides insights of decapod evolution.</title>
        <authorList>
            <person name="Jeong J.-H."/>
            <person name="Song I."/>
            <person name="Kim S."/>
            <person name="Choi T."/>
            <person name="Kim D."/>
            <person name="Ryu S."/>
            <person name="Kim W."/>
        </authorList>
    </citation>
    <scope>NUCLEOTIDE SEQUENCE [LARGE SCALE GENOMIC DNA]</scope>
    <source>
        <tissue evidence="2">Muscle</tissue>
    </source>
</reference>
<dbReference type="EMBL" id="VSRR010136929">
    <property type="protein sequence ID" value="MPD03608.1"/>
    <property type="molecule type" value="Genomic_DNA"/>
</dbReference>
<dbReference type="AlphaFoldDB" id="A0A5B7KEF1"/>
<evidence type="ECO:0000256" key="1">
    <source>
        <dbReference type="SAM" id="MobiDB-lite"/>
    </source>
</evidence>
<evidence type="ECO:0000313" key="2">
    <source>
        <dbReference type="EMBL" id="MPD03608.1"/>
    </source>
</evidence>
<feature type="compositionally biased region" description="Polar residues" evidence="1">
    <location>
        <begin position="12"/>
        <end position="21"/>
    </location>
</feature>
<dbReference type="Proteomes" id="UP000324222">
    <property type="component" value="Unassembled WGS sequence"/>
</dbReference>
<accession>A0A5B7KEF1</accession>
<sequence>MKNNHERKKSKYNSTRSTANWNGEACDHRVPGRQPFLDSRNQSNITVDYIEPGLRAAEYTSAQEGVPVSCMFLALP</sequence>
<gene>
    <name evidence="2" type="ORF">E2C01_099250</name>
</gene>
<keyword evidence="3" id="KW-1185">Reference proteome</keyword>